<sequence length="646" mass="70183">MRNLFDDRPDHPVVILVMTSEEQRRLAGFFLLVLGRPGSAGAPPAAPTTAPPGKVVSLPPGAPAARLCHLVRRPDFDGYGFNLHADKQRKLQYVGAVDPGSPAETAGLRANDTIVEVNGVNVEGTNHRDIVERIKSVPNETRLLVVDDGTAAWYREHGIAIRGDLPNVIQLSSVKAAARRASKPAAVAQEAVAAPQSWPNFDGYGFNLHADKKRQGHFIGQVDPGSPAELGGLRKNDRLLEVNGLSVEGESHREIIERIKHDPTQVELLVIDREADEAFAKRKQKPSSQSESVVRRRTPAQQPGTEQQHQQAIRDVSAAASGSQVPSASGGSPAGDAVGKPPRVKQGKHSRQVNQVNNSTSKVAGRETSKDAISLDATTSSTASQMKQHSQEAVTVKKDILVFESGKIADKAIHQVNGETKDEVIDHRTDQANGPAATATCPRDNKRQEPQSSHGTRGPRDENKTEPRVKTREDQDQPSPRRFSRHHQQSPNDAYGWSPQNDFASTTADGYSWPFVESQQPWYPYGTPFPAGYGSFPPPYAAAPGFPPPPPSSFNPFPQFPHVPYQPNAVYWPCLPIPAYCGFPIVSYPPPPQPDLAYPSPYSTFSPFASAAPTGPVPQEQSRVHRDAEARADEQTPGGAARKRQY</sequence>
<keyword evidence="2" id="KW-1185">Reference proteome</keyword>
<gene>
    <name evidence="1" type="ORF">HPB50_006551</name>
</gene>
<protein>
    <submittedName>
        <fullName evidence="1">Uncharacterized protein</fullName>
    </submittedName>
</protein>
<comment type="caution">
    <text evidence="1">The sequence shown here is derived from an EMBL/GenBank/DDBJ whole genome shotgun (WGS) entry which is preliminary data.</text>
</comment>
<evidence type="ECO:0000313" key="2">
    <source>
        <dbReference type="Proteomes" id="UP000821845"/>
    </source>
</evidence>
<evidence type="ECO:0000313" key="1">
    <source>
        <dbReference type="EMBL" id="KAH6940784.1"/>
    </source>
</evidence>
<dbReference type="EMBL" id="CM023491">
    <property type="protein sequence ID" value="KAH6940784.1"/>
    <property type="molecule type" value="Genomic_DNA"/>
</dbReference>
<organism evidence="1 2">
    <name type="scientific">Hyalomma asiaticum</name>
    <name type="common">Tick</name>
    <dbReference type="NCBI Taxonomy" id="266040"/>
    <lineage>
        <taxon>Eukaryota</taxon>
        <taxon>Metazoa</taxon>
        <taxon>Ecdysozoa</taxon>
        <taxon>Arthropoda</taxon>
        <taxon>Chelicerata</taxon>
        <taxon>Arachnida</taxon>
        <taxon>Acari</taxon>
        <taxon>Parasitiformes</taxon>
        <taxon>Ixodida</taxon>
        <taxon>Ixodoidea</taxon>
        <taxon>Ixodidae</taxon>
        <taxon>Hyalomminae</taxon>
        <taxon>Hyalomma</taxon>
    </lineage>
</organism>
<name>A0ACB7T3P5_HYAAI</name>
<dbReference type="Proteomes" id="UP000821845">
    <property type="component" value="Chromosome 11"/>
</dbReference>
<proteinExistence type="predicted"/>
<accession>A0ACB7T3P5</accession>
<reference evidence="1" key="1">
    <citation type="submission" date="2020-05" db="EMBL/GenBank/DDBJ databases">
        <title>Large-scale comparative analyses of tick genomes elucidate their genetic diversity and vector capacities.</title>
        <authorList>
            <person name="Jia N."/>
            <person name="Wang J."/>
            <person name="Shi W."/>
            <person name="Du L."/>
            <person name="Sun Y."/>
            <person name="Zhan W."/>
            <person name="Jiang J."/>
            <person name="Wang Q."/>
            <person name="Zhang B."/>
            <person name="Ji P."/>
            <person name="Sakyi L.B."/>
            <person name="Cui X."/>
            <person name="Yuan T."/>
            <person name="Jiang B."/>
            <person name="Yang W."/>
            <person name="Lam T.T.-Y."/>
            <person name="Chang Q."/>
            <person name="Ding S."/>
            <person name="Wang X."/>
            <person name="Zhu J."/>
            <person name="Ruan X."/>
            <person name="Zhao L."/>
            <person name="Wei J."/>
            <person name="Que T."/>
            <person name="Du C."/>
            <person name="Cheng J."/>
            <person name="Dai P."/>
            <person name="Han X."/>
            <person name="Huang E."/>
            <person name="Gao Y."/>
            <person name="Liu J."/>
            <person name="Shao H."/>
            <person name="Ye R."/>
            <person name="Li L."/>
            <person name="Wei W."/>
            <person name="Wang X."/>
            <person name="Wang C."/>
            <person name="Yang T."/>
            <person name="Huo Q."/>
            <person name="Li W."/>
            <person name="Guo W."/>
            <person name="Chen H."/>
            <person name="Zhou L."/>
            <person name="Ni X."/>
            <person name="Tian J."/>
            <person name="Zhou Y."/>
            <person name="Sheng Y."/>
            <person name="Liu T."/>
            <person name="Pan Y."/>
            <person name="Xia L."/>
            <person name="Li J."/>
            <person name="Zhao F."/>
            <person name="Cao W."/>
        </authorList>
    </citation>
    <scope>NUCLEOTIDE SEQUENCE</scope>
    <source>
        <strain evidence="1">Hyas-2018</strain>
    </source>
</reference>